<evidence type="ECO:0000313" key="2">
    <source>
        <dbReference type="Proteomes" id="UP000722791"/>
    </source>
</evidence>
<organism evidence="1 2">
    <name type="scientific">Volvox reticuliferus</name>
    <dbReference type="NCBI Taxonomy" id="1737510"/>
    <lineage>
        <taxon>Eukaryota</taxon>
        <taxon>Viridiplantae</taxon>
        <taxon>Chlorophyta</taxon>
        <taxon>core chlorophytes</taxon>
        <taxon>Chlorophyceae</taxon>
        <taxon>CS clade</taxon>
        <taxon>Chlamydomonadales</taxon>
        <taxon>Volvocaceae</taxon>
        <taxon>Volvox</taxon>
    </lineage>
</organism>
<proteinExistence type="predicted"/>
<accession>A0A8J4GCT8</accession>
<reference evidence="1" key="1">
    <citation type="journal article" date="2021" name="Proc. Natl. Acad. Sci. U.S.A.">
        <title>Three genomes in the algal genus Volvox reveal the fate of a haploid sex-determining region after a transition to homothallism.</title>
        <authorList>
            <person name="Yamamoto K."/>
            <person name="Hamaji T."/>
            <person name="Kawai-Toyooka H."/>
            <person name="Matsuzaki R."/>
            <person name="Takahashi F."/>
            <person name="Nishimura Y."/>
            <person name="Kawachi M."/>
            <person name="Noguchi H."/>
            <person name="Minakuchi Y."/>
            <person name="Umen J.G."/>
            <person name="Toyoda A."/>
            <person name="Nozaki H."/>
        </authorList>
    </citation>
    <scope>NUCLEOTIDE SEQUENCE</scope>
    <source>
        <strain evidence="1">NIES-3785</strain>
    </source>
</reference>
<name>A0A8J4GCT8_9CHLO</name>
<protein>
    <submittedName>
        <fullName evidence="1">Uncharacterized protein</fullName>
    </submittedName>
</protein>
<comment type="caution">
    <text evidence="1">The sequence shown here is derived from an EMBL/GenBank/DDBJ whole genome shotgun (WGS) entry which is preliminary data.</text>
</comment>
<dbReference type="Proteomes" id="UP000722791">
    <property type="component" value="Unassembled WGS sequence"/>
</dbReference>
<dbReference type="EMBL" id="BNCQ01000016">
    <property type="protein sequence ID" value="GIM04352.1"/>
    <property type="molecule type" value="Genomic_DNA"/>
</dbReference>
<dbReference type="AlphaFoldDB" id="A0A8J4GCT8"/>
<sequence>MRTARPPVNCWEVGATGNDRVGPLTPGPAPAGCIDASIPRRMVVSAKALACTSSTSGLQRDPQIMLLLGMDGGWKGENAAPLATVGLHDGAELWDQRAYAPSAIQDLPWSDCSRSRIKCRCASWVAPCAE</sequence>
<evidence type="ECO:0000313" key="1">
    <source>
        <dbReference type="EMBL" id="GIM04352.1"/>
    </source>
</evidence>
<gene>
    <name evidence="1" type="ORF">Vretimale_8935</name>
</gene>